<dbReference type="EMBL" id="CP031147">
    <property type="protein sequence ID" value="AXG08425.1"/>
    <property type="molecule type" value="Genomic_DNA"/>
</dbReference>
<keyword evidence="1" id="KW-0614">Plasmid</keyword>
<dbReference type="RefSeq" id="WP_114604749.1">
    <property type="nucleotide sequence ID" value="NZ_CP031147.1"/>
</dbReference>
<evidence type="ECO:0000313" key="1">
    <source>
        <dbReference type="EMBL" id="AXG08425.1"/>
    </source>
</evidence>
<protein>
    <submittedName>
        <fullName evidence="1">Uncharacterized protein</fullName>
    </submittedName>
</protein>
<evidence type="ECO:0000313" key="2">
    <source>
        <dbReference type="Proteomes" id="UP000252985"/>
    </source>
</evidence>
<dbReference type="KEGG" id="haq:DU484_00380"/>
<proteinExistence type="predicted"/>
<name>A0A345E8A3_9EURY</name>
<dbReference type="AlphaFoldDB" id="A0A345E8A3"/>
<reference evidence="1 2" key="1">
    <citation type="submission" date="2018-07" db="EMBL/GenBank/DDBJ databases">
        <title>Genome sequences of Haloplanus sp. CBA1112.</title>
        <authorList>
            <person name="Kim Y.B."/>
            <person name="Roh S.W."/>
        </authorList>
    </citation>
    <scope>NUCLEOTIDE SEQUENCE [LARGE SCALE GENOMIC DNA]</scope>
    <source>
        <strain evidence="1 2">CBA1112</strain>
        <plasmid evidence="2">pcba1112-01</plasmid>
    </source>
</reference>
<dbReference type="Proteomes" id="UP000252985">
    <property type="component" value="Plasmid pCBA1112-01"/>
</dbReference>
<gene>
    <name evidence="1" type="ORF">DU484_00380</name>
</gene>
<organism evidence="1 2">
    <name type="scientific">Haloplanus rubicundus</name>
    <dbReference type="NCBI Taxonomy" id="1547898"/>
    <lineage>
        <taxon>Archaea</taxon>
        <taxon>Methanobacteriati</taxon>
        <taxon>Methanobacteriota</taxon>
        <taxon>Stenosarchaea group</taxon>
        <taxon>Halobacteria</taxon>
        <taxon>Halobacteriales</taxon>
        <taxon>Haloferacaceae</taxon>
        <taxon>Haloplanus</taxon>
    </lineage>
</organism>
<dbReference type="GeneID" id="37285388"/>
<geneLocation type="plasmid" evidence="2">
    <name>pcba1112-01</name>
</geneLocation>
<sequence length="147" mass="16962">MIEMMGTVFRLVVTREISHDRANSSILIDGSITFVIVRIPLPLLTVRFIAVGKPDHLADEHEPVTGTELWSLGIVVVAEPRHVRVDIDIDSPSRRTIFLDSAPFSSPGTDERTRVIEFIVNDRDTISLCWRFREYRFILDPNRDRRY</sequence>
<accession>A0A345E8A3</accession>